<keyword evidence="8 12" id="KW-0238">DNA-binding</keyword>
<dbReference type="Gene3D" id="3.40.50.300">
    <property type="entry name" value="P-loop containing nucleotide triphosphate hydrolases"/>
    <property type="match status" value="1"/>
</dbReference>
<keyword evidence="9" id="KW-0413">Isomerase</keyword>
<dbReference type="GO" id="GO:0043139">
    <property type="term" value="F:5'-3' DNA helicase activity"/>
    <property type="evidence" value="ECO:0007669"/>
    <property type="project" value="UniProtKB-EC"/>
</dbReference>
<proteinExistence type="inferred from homology"/>
<keyword evidence="2 12" id="KW-0639">Primosome</keyword>
<evidence type="ECO:0000256" key="9">
    <source>
        <dbReference type="ARBA" id="ARBA00023235"/>
    </source>
</evidence>
<dbReference type="AlphaFoldDB" id="B2TME1"/>
<accession>U4P341</accession>
<evidence type="ECO:0000256" key="10">
    <source>
        <dbReference type="ARBA" id="ARBA00048954"/>
    </source>
</evidence>
<evidence type="ECO:0000256" key="7">
    <source>
        <dbReference type="ARBA" id="ARBA00022840"/>
    </source>
</evidence>
<dbReference type="GO" id="GO:0016887">
    <property type="term" value="F:ATP hydrolysis activity"/>
    <property type="evidence" value="ECO:0007669"/>
    <property type="project" value="RHEA"/>
</dbReference>
<dbReference type="Pfam" id="PF00772">
    <property type="entry name" value="DnaB"/>
    <property type="match status" value="1"/>
</dbReference>
<sequence>METIQALPSSIRTEQEIIGAIFYNPSIAAEVIEKVITEDFYRTDHKLIYNAICSLFAEGEDINLTMLINKIGKEKISDIGGVTYLTELQLGGMPIRPNSYIKILKDKSYRRQAIKSMTKAISKLHNETTKAYEIGGEVANTLTQSCDTKSSVNNDEQLFQKTLENIEMRVKKGGEIPGLKTGLNDFDKNTGGLQKGELNIVAGRPSMGKTMFSLNIAEGLAKNGSKVFLAELEMTEEALGMRRLALNANVDAERMKFGMLNDEDLSKLITETNILSKRNAMFTDCSSAQNLLTIKAKSKAIKQTQGLDVVIIDHLTLMDMPNKSTRDLAVGEVTKGLKALAKDLDVSVVLLSQLSRGVELRADKRPMLSDLRESGNIEQDADLVTFMYRDEYYNKETEDKHILECIIAKQRNGRTGTLKFAYIPQFQKVADLDYIHRN</sequence>
<keyword evidence="6 12" id="KW-0347">Helicase</keyword>
<protein>
    <recommendedName>
        <fullName evidence="11 12">Replicative DNA helicase</fullName>
        <ecNumber evidence="11 12">5.6.2.3</ecNumber>
    </recommendedName>
</protein>
<dbReference type="SUPFAM" id="SSF48024">
    <property type="entry name" value="N-terminal domain of DnaB helicase"/>
    <property type="match status" value="1"/>
</dbReference>
<dbReference type="InterPro" id="IPR027417">
    <property type="entry name" value="P-loop_NTPase"/>
</dbReference>
<dbReference type="Gene3D" id="1.10.860.10">
    <property type="entry name" value="DNAb Helicase, Chain A"/>
    <property type="match status" value="1"/>
</dbReference>
<dbReference type="GO" id="GO:0005829">
    <property type="term" value="C:cytosol"/>
    <property type="evidence" value="ECO:0007669"/>
    <property type="project" value="TreeGrafter"/>
</dbReference>
<dbReference type="PATRIC" id="fig|935198.13.peg.879"/>
<evidence type="ECO:0000256" key="3">
    <source>
        <dbReference type="ARBA" id="ARBA00022705"/>
    </source>
</evidence>
<evidence type="ECO:0000259" key="13">
    <source>
        <dbReference type="PROSITE" id="PS51199"/>
    </source>
</evidence>
<evidence type="ECO:0000256" key="8">
    <source>
        <dbReference type="ARBA" id="ARBA00023125"/>
    </source>
</evidence>
<dbReference type="HOGENOM" id="CLU_005373_0_0_9"/>
<dbReference type="Pfam" id="PF03796">
    <property type="entry name" value="DnaB_C"/>
    <property type="match status" value="1"/>
</dbReference>
<keyword evidence="7 12" id="KW-0067">ATP-binding</keyword>
<accession>B2TME1</accession>
<comment type="function">
    <text evidence="12">The main replicative DNA helicase, it participates in initiation and elongation during chromosome replication. Travels ahead of the DNA replisome, separating dsDNA into templates for DNA synthesis. A processive ATP-dependent 5'-3' DNA helicase it has DNA-dependent ATPase activity.</text>
</comment>
<evidence type="ECO:0000256" key="4">
    <source>
        <dbReference type="ARBA" id="ARBA00022741"/>
    </source>
</evidence>
<dbReference type="GO" id="GO:1990077">
    <property type="term" value="C:primosome complex"/>
    <property type="evidence" value="ECO:0007669"/>
    <property type="project" value="UniProtKB-UniRule"/>
</dbReference>
<evidence type="ECO:0000256" key="6">
    <source>
        <dbReference type="ARBA" id="ARBA00022806"/>
    </source>
</evidence>
<dbReference type="CDD" id="cd00984">
    <property type="entry name" value="DnaB_C"/>
    <property type="match status" value="1"/>
</dbReference>
<keyword evidence="3 12" id="KW-0235">DNA replication</keyword>
<name>B2TME1_CLOBB</name>
<evidence type="ECO:0000256" key="12">
    <source>
        <dbReference type="RuleBase" id="RU362085"/>
    </source>
</evidence>
<evidence type="ECO:0000256" key="5">
    <source>
        <dbReference type="ARBA" id="ARBA00022801"/>
    </source>
</evidence>
<dbReference type="InterPro" id="IPR007692">
    <property type="entry name" value="DNA_helicase_DnaB"/>
</dbReference>
<dbReference type="PANTHER" id="PTHR30153">
    <property type="entry name" value="REPLICATIVE DNA HELICASE DNAB"/>
    <property type="match status" value="1"/>
</dbReference>
<dbReference type="InterPro" id="IPR007694">
    <property type="entry name" value="DNA_helicase_DnaB-like_C"/>
</dbReference>
<comment type="similarity">
    <text evidence="1 12">Belongs to the helicase family. DnaB subfamily.</text>
</comment>
<dbReference type="InterPro" id="IPR016136">
    <property type="entry name" value="DNA_helicase_N/primase_C"/>
</dbReference>
<evidence type="ECO:0000256" key="1">
    <source>
        <dbReference type="ARBA" id="ARBA00008428"/>
    </source>
</evidence>
<dbReference type="SUPFAM" id="SSF52540">
    <property type="entry name" value="P-loop containing nucleoside triphosphate hydrolases"/>
    <property type="match status" value="1"/>
</dbReference>
<dbReference type="SMART" id="SM00382">
    <property type="entry name" value="AAA"/>
    <property type="match status" value="1"/>
</dbReference>
<dbReference type="InterPro" id="IPR003593">
    <property type="entry name" value="AAA+_ATPase"/>
</dbReference>
<reference evidence="14" key="2">
    <citation type="submission" date="2009-08" db="EMBL/GenBank/DDBJ databases">
        <authorList>
            <person name="Shrivastava S."/>
            <person name="Brinkac L.M."/>
            <person name="Dodson R.J."/>
            <person name="Harkins D.M."/>
            <person name="Durkin A.S."/>
            <person name="Sutton G."/>
        </authorList>
    </citation>
    <scope>NUCLEOTIDE SEQUENCE</scope>
    <source>
        <strain evidence="14">Eklund 17B</strain>
    </source>
</reference>
<dbReference type="NCBIfam" id="TIGR00665">
    <property type="entry name" value="DnaB"/>
    <property type="match status" value="1"/>
</dbReference>
<evidence type="ECO:0000256" key="2">
    <source>
        <dbReference type="ARBA" id="ARBA00022515"/>
    </source>
</evidence>
<comment type="catalytic activity">
    <reaction evidence="10 12">
        <text>ATP + H2O = ADP + phosphate + H(+)</text>
        <dbReference type="Rhea" id="RHEA:13065"/>
        <dbReference type="ChEBI" id="CHEBI:15377"/>
        <dbReference type="ChEBI" id="CHEBI:15378"/>
        <dbReference type="ChEBI" id="CHEBI:30616"/>
        <dbReference type="ChEBI" id="CHEBI:43474"/>
        <dbReference type="ChEBI" id="CHEBI:456216"/>
        <dbReference type="EC" id="5.6.2.3"/>
    </reaction>
</comment>
<feature type="domain" description="SF4 helicase" evidence="13">
    <location>
        <begin position="172"/>
        <end position="436"/>
    </location>
</feature>
<keyword evidence="4 12" id="KW-0547">Nucleotide-binding</keyword>
<dbReference type="InterPro" id="IPR007693">
    <property type="entry name" value="DNA_helicase_DnaB-like_N"/>
</dbReference>
<dbReference type="InterPro" id="IPR036185">
    <property type="entry name" value="DNA_heli_DnaB-like_N_sf"/>
</dbReference>
<keyword evidence="5 12" id="KW-0378">Hydrolase</keyword>
<evidence type="ECO:0000313" key="14">
    <source>
        <dbReference type="EMBL" id="ACD21920.1"/>
    </source>
</evidence>
<gene>
    <name evidence="14" type="ordered locus">CLL_A0928</name>
</gene>
<reference evidence="14" key="1">
    <citation type="submission" date="2009-06" db="EMBL/GenBank/DDBJ databases">
        <authorList>
            <consortium name="US DOE Joint Genome Institute (JGI-PGF)"/>
            <person name="Lucas S."/>
            <person name="Copeland A."/>
            <person name="Lapidus A."/>
            <person name="Glavina del Rio T."/>
            <person name="Dalin E."/>
            <person name="Tice H."/>
            <person name="Bruce D."/>
            <person name="Goodwin L."/>
            <person name="Pitluck S."/>
            <person name="Kyrpides N."/>
            <person name="Mavromatis K."/>
            <person name="Ivanova N."/>
            <person name="Saunders E."/>
            <person name="Brettin T."/>
            <person name="Detter J.C."/>
            <person name="Han C."/>
            <person name="Larimer F."/>
            <person name="Land M."/>
            <person name="Hauser L."/>
            <person name="Markowitz V."/>
            <person name="Cheng J.-F."/>
            <person name="Hugenholtz P."/>
            <person name="Woyke T."/>
            <person name="Wu D."/>
            <person name="Gronow S."/>
            <person name="Klenk H.-P."/>
            <person name="Eisen J.A."/>
        </authorList>
    </citation>
    <scope>NUCLEOTIDE SEQUENCE</scope>
    <source>
        <strain evidence="14">Eklund 17B</strain>
    </source>
</reference>
<dbReference type="PROSITE" id="PS51199">
    <property type="entry name" value="SF4_HELICASE"/>
    <property type="match status" value="1"/>
</dbReference>
<evidence type="ECO:0000256" key="11">
    <source>
        <dbReference type="NCBIfam" id="TIGR00665"/>
    </source>
</evidence>
<dbReference type="GO" id="GO:0006269">
    <property type="term" value="P:DNA replication, synthesis of primer"/>
    <property type="evidence" value="ECO:0007669"/>
    <property type="project" value="UniProtKB-UniRule"/>
</dbReference>
<dbReference type="EC" id="5.6.2.3" evidence="11 12"/>
<dbReference type="GO" id="GO:0003677">
    <property type="term" value="F:DNA binding"/>
    <property type="evidence" value="ECO:0007669"/>
    <property type="project" value="UniProtKB-UniRule"/>
</dbReference>
<dbReference type="EMBL" id="CP001056">
    <property type="protein sequence ID" value="ACD21920.1"/>
    <property type="molecule type" value="Genomic_DNA"/>
</dbReference>
<dbReference type="GO" id="GO:0005524">
    <property type="term" value="F:ATP binding"/>
    <property type="evidence" value="ECO:0007669"/>
    <property type="project" value="UniProtKB-UniRule"/>
</dbReference>
<dbReference type="PANTHER" id="PTHR30153:SF2">
    <property type="entry name" value="REPLICATIVE DNA HELICASE"/>
    <property type="match status" value="1"/>
</dbReference>
<dbReference type="KEGG" id="cbk:CLL_A0928"/>
<organism evidence="14">
    <name type="scientific">Clostridium botulinum (strain Eklund 17B / Type B)</name>
    <dbReference type="NCBI Taxonomy" id="935198"/>
    <lineage>
        <taxon>Bacteria</taxon>
        <taxon>Bacillati</taxon>
        <taxon>Bacillota</taxon>
        <taxon>Clostridia</taxon>
        <taxon>Eubacteriales</taxon>
        <taxon>Clostridiaceae</taxon>
        <taxon>Clostridium</taxon>
    </lineage>
</organism>